<keyword evidence="1 10" id="KW-0540">Nuclease</keyword>
<dbReference type="GO" id="GO:0043571">
    <property type="term" value="P:maintenance of CRISPR repeat elements"/>
    <property type="evidence" value="ECO:0007669"/>
    <property type="project" value="UniProtKB-UniRule"/>
</dbReference>
<keyword evidence="8 10" id="KW-0464">Manganese</keyword>
<keyword evidence="12" id="KW-1185">Reference proteome</keyword>
<dbReference type="InterPro" id="IPR050646">
    <property type="entry name" value="Cas1"/>
</dbReference>
<name>A0A2W1N2F0_9FLAO</name>
<dbReference type="Gene3D" id="1.20.120.920">
    <property type="entry name" value="CRISPR-associated endonuclease Cas1, C-terminal domain"/>
    <property type="match status" value="1"/>
</dbReference>
<dbReference type="InterPro" id="IPR042206">
    <property type="entry name" value="CRISPR-assoc_Cas1_C"/>
</dbReference>
<dbReference type="GO" id="GO:0003677">
    <property type="term" value="F:DNA binding"/>
    <property type="evidence" value="ECO:0007669"/>
    <property type="project" value="UniProtKB-KW"/>
</dbReference>
<dbReference type="AlphaFoldDB" id="A0A2W1N2F0"/>
<comment type="caution">
    <text evidence="11">The sequence shown here is derived from an EMBL/GenBank/DDBJ whole genome shotgun (WGS) entry which is preliminary data.</text>
</comment>
<gene>
    <name evidence="10" type="primary">cas1</name>
    <name evidence="11" type="ORF">DNU06_10440</name>
</gene>
<dbReference type="RefSeq" id="WP_111063275.1">
    <property type="nucleotide sequence ID" value="NZ_JBHUCU010000008.1"/>
</dbReference>
<evidence type="ECO:0000256" key="7">
    <source>
        <dbReference type="ARBA" id="ARBA00023125"/>
    </source>
</evidence>
<evidence type="ECO:0000256" key="2">
    <source>
        <dbReference type="ARBA" id="ARBA00022723"/>
    </source>
</evidence>
<dbReference type="NCBIfam" id="TIGR00287">
    <property type="entry name" value="cas1"/>
    <property type="match status" value="1"/>
</dbReference>
<keyword evidence="7 10" id="KW-0238">DNA-binding</keyword>
<dbReference type="GO" id="GO:0016787">
    <property type="term" value="F:hydrolase activity"/>
    <property type="evidence" value="ECO:0007669"/>
    <property type="project" value="UniProtKB-KW"/>
</dbReference>
<evidence type="ECO:0000256" key="9">
    <source>
        <dbReference type="ARBA" id="ARBA00038592"/>
    </source>
</evidence>
<dbReference type="Pfam" id="PF01867">
    <property type="entry name" value="Cas_Cas1"/>
    <property type="match status" value="1"/>
</dbReference>
<protein>
    <recommendedName>
        <fullName evidence="10">CRISPR-associated endonuclease Cas1</fullName>
        <ecNumber evidence="10">3.1.-.-</ecNumber>
    </recommendedName>
</protein>
<evidence type="ECO:0000256" key="1">
    <source>
        <dbReference type="ARBA" id="ARBA00022722"/>
    </source>
</evidence>
<comment type="cofactor">
    <cofactor evidence="10">
        <name>Mg(2+)</name>
        <dbReference type="ChEBI" id="CHEBI:18420"/>
    </cofactor>
    <cofactor evidence="10">
        <name>Mn(2+)</name>
        <dbReference type="ChEBI" id="CHEBI:29035"/>
    </cofactor>
</comment>
<dbReference type="EMBL" id="QKSB01000005">
    <property type="protein sequence ID" value="PZE17151.1"/>
    <property type="molecule type" value="Genomic_DNA"/>
</dbReference>
<comment type="function">
    <text evidence="10">CRISPR (clustered regularly interspaced short palindromic repeat), is an adaptive immune system that provides protection against mobile genetic elements (viruses, transposable elements and conjugative plasmids). CRISPR clusters contain spacers, sequences complementary to antecedent mobile elements, and target invading nucleic acids. CRISPR clusters are transcribed and processed into CRISPR RNA (crRNA). Acts as a dsDNA endonuclease. Involved in the integration of spacer DNA into the CRISPR cassette.</text>
</comment>
<dbReference type="NCBIfam" id="TIGR03639">
    <property type="entry name" value="cas1_NMENI"/>
    <property type="match status" value="1"/>
</dbReference>
<comment type="similarity">
    <text evidence="10">Belongs to the CRISPR-associated endonuclease Cas1 family.</text>
</comment>
<comment type="subunit">
    <text evidence="9 10">Homodimer, forms a heterotetramer with a Cas2 homodimer.</text>
</comment>
<keyword evidence="2 10" id="KW-0479">Metal-binding</keyword>
<evidence type="ECO:0000256" key="8">
    <source>
        <dbReference type="ARBA" id="ARBA00023211"/>
    </source>
</evidence>
<evidence type="ECO:0000256" key="6">
    <source>
        <dbReference type="ARBA" id="ARBA00023118"/>
    </source>
</evidence>
<feature type="binding site" evidence="10">
    <location>
        <position position="220"/>
    </location>
    <ligand>
        <name>Mn(2+)</name>
        <dbReference type="ChEBI" id="CHEBI:29035"/>
    </ligand>
</feature>
<dbReference type="EC" id="3.1.-.-" evidence="10"/>
<dbReference type="InterPro" id="IPR019855">
    <property type="entry name" value="CRISPR-assoc_Cas1_NMENI"/>
</dbReference>
<dbReference type="OrthoDB" id="9803119at2"/>
<keyword evidence="5 10" id="KW-0460">Magnesium</keyword>
<dbReference type="HAMAP" id="MF_01470">
    <property type="entry name" value="Cas1"/>
    <property type="match status" value="1"/>
</dbReference>
<dbReference type="Proteomes" id="UP000249248">
    <property type="component" value="Unassembled WGS sequence"/>
</dbReference>
<dbReference type="InterPro" id="IPR002729">
    <property type="entry name" value="CRISPR-assoc_Cas1"/>
</dbReference>
<evidence type="ECO:0000313" key="11">
    <source>
        <dbReference type="EMBL" id="PZE17151.1"/>
    </source>
</evidence>
<keyword evidence="6 10" id="KW-0051">Antiviral defense</keyword>
<dbReference type="PANTHER" id="PTHR34353">
    <property type="entry name" value="CRISPR-ASSOCIATED ENDONUCLEASE CAS1 1"/>
    <property type="match status" value="1"/>
</dbReference>
<evidence type="ECO:0000256" key="3">
    <source>
        <dbReference type="ARBA" id="ARBA00022759"/>
    </source>
</evidence>
<dbReference type="GO" id="GO:0004520">
    <property type="term" value="F:DNA endonuclease activity"/>
    <property type="evidence" value="ECO:0007669"/>
    <property type="project" value="InterPro"/>
</dbReference>
<keyword evidence="3 10" id="KW-0255">Endonuclease</keyword>
<dbReference type="GO" id="GO:0051607">
    <property type="term" value="P:defense response to virus"/>
    <property type="evidence" value="ECO:0007669"/>
    <property type="project" value="UniProtKB-UniRule"/>
</dbReference>
<keyword evidence="4 10" id="KW-0378">Hydrolase</keyword>
<feature type="binding site" evidence="10">
    <location>
        <position position="149"/>
    </location>
    <ligand>
        <name>Mn(2+)</name>
        <dbReference type="ChEBI" id="CHEBI:29035"/>
    </ligand>
</feature>
<dbReference type="GO" id="GO:0046872">
    <property type="term" value="F:metal ion binding"/>
    <property type="evidence" value="ECO:0007669"/>
    <property type="project" value="UniProtKB-UniRule"/>
</dbReference>
<evidence type="ECO:0000256" key="10">
    <source>
        <dbReference type="HAMAP-Rule" id="MF_01470"/>
    </source>
</evidence>
<accession>A0A2W1N2F0</accession>
<sequence>MIKRTIYIGTPAYLSIKHQQMVIRDVESDAIKGKIPIEDIGLLMLDHWQITITHLLIIKLQGNNTCIISCDEQHLPFAAMLPFTGHTEHSERLKYQINASEPLKKQLWKQTVEAKISQQMLLLKKIGQPYEKMVEYMFAIKSGDTTNMEGKAAQFYWKHIFNNFTRLPDGESPNNALNYGYAILRAMVARALVSSGLNTTLGIFHRNKYNAYCLADDIMEPYRPYVDALVLEILKTEPIPAELTTQLKAKLLSIATVDVQIMQKTRPMMVAITSTTASFVKCLMGESRLIAYPILY</sequence>
<feature type="binding site" evidence="10">
    <location>
        <position position="205"/>
    </location>
    <ligand>
        <name>Mn(2+)</name>
        <dbReference type="ChEBI" id="CHEBI:29035"/>
    </ligand>
</feature>
<proteinExistence type="inferred from homology"/>
<evidence type="ECO:0000313" key="12">
    <source>
        <dbReference type="Proteomes" id="UP000249248"/>
    </source>
</evidence>
<evidence type="ECO:0000256" key="5">
    <source>
        <dbReference type="ARBA" id="ARBA00022842"/>
    </source>
</evidence>
<dbReference type="PANTHER" id="PTHR34353:SF2">
    <property type="entry name" value="CRISPR-ASSOCIATED ENDONUCLEASE CAS1 1"/>
    <property type="match status" value="1"/>
</dbReference>
<reference evidence="11 12" key="1">
    <citation type="submission" date="2018-06" db="EMBL/GenBank/DDBJ databases">
        <title>The draft genome sequence of Crocinitomix sp. SM1701.</title>
        <authorList>
            <person name="Zhang X."/>
        </authorList>
    </citation>
    <scope>NUCLEOTIDE SEQUENCE [LARGE SCALE GENOMIC DNA]</scope>
    <source>
        <strain evidence="11 12">SM1701</strain>
    </source>
</reference>
<organism evidence="11 12">
    <name type="scientific">Putridiphycobacter roseus</name>
    <dbReference type="NCBI Taxonomy" id="2219161"/>
    <lineage>
        <taxon>Bacteria</taxon>
        <taxon>Pseudomonadati</taxon>
        <taxon>Bacteroidota</taxon>
        <taxon>Flavobacteriia</taxon>
        <taxon>Flavobacteriales</taxon>
        <taxon>Crocinitomicaceae</taxon>
        <taxon>Putridiphycobacter</taxon>
    </lineage>
</organism>
<evidence type="ECO:0000256" key="4">
    <source>
        <dbReference type="ARBA" id="ARBA00022801"/>
    </source>
</evidence>